<comment type="similarity">
    <text evidence="2">Belongs to the class-I aminoacyl-tRNA synthetase family.</text>
</comment>
<evidence type="ECO:0000259" key="13">
    <source>
        <dbReference type="PROSITE" id="PS50089"/>
    </source>
</evidence>
<dbReference type="Pfam" id="PF13920">
    <property type="entry name" value="zf-C3HC4_3"/>
    <property type="match status" value="1"/>
</dbReference>
<dbReference type="GO" id="GO:0005524">
    <property type="term" value="F:ATP binding"/>
    <property type="evidence" value="ECO:0007669"/>
    <property type="project" value="UniProtKB-KW"/>
</dbReference>
<dbReference type="PANTHER" id="PTHR10890">
    <property type="entry name" value="CYSTEINYL-TRNA SYNTHETASE"/>
    <property type="match status" value="1"/>
</dbReference>
<sequence>MTSNLLHRMEETEDPGLLTFLQDIKSVVLGVWSIVHCFLTVSYLSGKYCVEWISWFGGSVWEGFCLTAEGLKALFHAIIELEESLIRAVVLIHYGIGQIFEAFETTFYDLVDFLQHFQMTQLKLLDSVFVGGWKALSTVIIAIPQHICSALVIIGDSALELLTQICYVVRHFCIQLVWSPINVILFVSDLGLQAAALPGKILATVPFSAHVGSIVLLLVYVLYCKLSFFRLLRLLLTCARILYQTITRIPHFLSQIRRLTPGFSRSVFDNPGFPINSKGICVICYDDSSTFLANPCNHLCLCSGCVHQVAENDPLCPVCRSPVYSKFIMYYELRSRKTVAKMRVLSHPLNSAVRTVRIWNSLAKPKAGKIELNPKKGNLITWYACGPTVYDSAHIGHASSYVRLDVIRRILERQNYKIIQILGITDIDDKIINRANQQEIPWEKLSRKYELEFVKELEKLNVKPAHIRARVSNYIPQIITFVQKLINLGFAYPVSDGSVYFDTSVYTQYGKFATTDDYELSSSETLKKNKKDFAVWKGWKPKEPFWVSPWGKGRPGWHIECSVMASHYFGPTLDIHSGGSDLMFPHHENEEAQCCAHFGVEHWVTHWIHTGHLVTKEVKMSKSLGNTLTISDFLKDNSANSLRMLCLVLNSVRSELFYTPSTLDIAKAILGKFENFIFDCNAILYGIKPVSFNGTEESLWAILEATETEINNVLCDDFNTSDAVDLLIKFVSEFHRRIHPQNNPNVSTSGTIDFKLVLASQSLVQEFLTTLGFTLNCSVQQDTRNSELVQPILEEFLKFRQSVREFSLAFEEEDKTKRKLLIQERQQLVNACDEVRERLGDFGVDVKDHGKTSSWALKNF</sequence>
<evidence type="ECO:0000256" key="4">
    <source>
        <dbReference type="ARBA" id="ARBA00022723"/>
    </source>
</evidence>
<protein>
    <recommendedName>
        <fullName evidence="13">RING-type domain-containing protein</fullName>
    </recommendedName>
</protein>
<dbReference type="NCBIfam" id="TIGR00435">
    <property type="entry name" value="cysS"/>
    <property type="match status" value="1"/>
</dbReference>
<keyword evidence="12" id="KW-1133">Transmembrane helix</keyword>
<dbReference type="EMBL" id="CAJVCH010562501">
    <property type="protein sequence ID" value="CAG7831886.1"/>
    <property type="molecule type" value="Genomic_DNA"/>
</dbReference>
<gene>
    <name evidence="14" type="ORF">AFUS01_LOCUS41608</name>
</gene>
<keyword evidence="12" id="KW-0472">Membrane</keyword>
<evidence type="ECO:0000256" key="9">
    <source>
        <dbReference type="ARBA" id="ARBA00022917"/>
    </source>
</evidence>
<dbReference type="GO" id="GO:0008270">
    <property type="term" value="F:zinc ion binding"/>
    <property type="evidence" value="ECO:0007669"/>
    <property type="project" value="UniProtKB-KW"/>
</dbReference>
<dbReference type="GO" id="GO:0005737">
    <property type="term" value="C:cytoplasm"/>
    <property type="evidence" value="ECO:0007669"/>
    <property type="project" value="TreeGrafter"/>
</dbReference>
<dbReference type="InterPro" id="IPR024909">
    <property type="entry name" value="Cys-tRNA/MSH_ligase"/>
</dbReference>
<evidence type="ECO:0000256" key="7">
    <source>
        <dbReference type="ARBA" id="ARBA00022833"/>
    </source>
</evidence>
<evidence type="ECO:0000256" key="6">
    <source>
        <dbReference type="ARBA" id="ARBA00022771"/>
    </source>
</evidence>
<keyword evidence="4" id="KW-0479">Metal-binding</keyword>
<keyword evidence="12" id="KW-0812">Transmembrane</keyword>
<keyword evidence="6 11" id="KW-0863">Zinc-finger</keyword>
<dbReference type="GO" id="GO:0004817">
    <property type="term" value="F:cysteine-tRNA ligase activity"/>
    <property type="evidence" value="ECO:0007669"/>
    <property type="project" value="InterPro"/>
</dbReference>
<evidence type="ECO:0000256" key="12">
    <source>
        <dbReference type="SAM" id="Phobius"/>
    </source>
</evidence>
<feature type="transmembrane region" description="Helical" evidence="12">
    <location>
        <begin position="201"/>
        <end position="223"/>
    </location>
</feature>
<dbReference type="PROSITE" id="PS50089">
    <property type="entry name" value="ZF_RING_2"/>
    <property type="match status" value="1"/>
</dbReference>
<dbReference type="GO" id="GO:0006423">
    <property type="term" value="P:cysteinyl-tRNA aminoacylation"/>
    <property type="evidence" value="ECO:0007669"/>
    <property type="project" value="InterPro"/>
</dbReference>
<comment type="caution">
    <text evidence="14">The sequence shown here is derived from an EMBL/GenBank/DDBJ whole genome shotgun (WGS) entry which is preliminary data.</text>
</comment>
<comment type="cofactor">
    <cofactor evidence="1">
        <name>Zn(2+)</name>
        <dbReference type="ChEBI" id="CHEBI:29105"/>
    </cofactor>
</comment>
<keyword evidence="15" id="KW-1185">Reference proteome</keyword>
<keyword evidence="9" id="KW-0648">Protein biosynthesis</keyword>
<name>A0A8J2Q3C4_9HEXA</name>
<dbReference type="Pfam" id="PF01406">
    <property type="entry name" value="tRNA-synt_1e"/>
    <property type="match status" value="1"/>
</dbReference>
<dbReference type="PANTHER" id="PTHR10890:SF27">
    <property type="entry name" value="CYSTEINE--TRNA LIGASE, MITOCHONDRIAL-RELATED"/>
    <property type="match status" value="1"/>
</dbReference>
<evidence type="ECO:0000256" key="11">
    <source>
        <dbReference type="PROSITE-ProRule" id="PRU00175"/>
    </source>
</evidence>
<evidence type="ECO:0000256" key="8">
    <source>
        <dbReference type="ARBA" id="ARBA00022840"/>
    </source>
</evidence>
<evidence type="ECO:0000313" key="14">
    <source>
        <dbReference type="EMBL" id="CAG7831886.1"/>
    </source>
</evidence>
<dbReference type="InterPro" id="IPR032678">
    <property type="entry name" value="tRNA-synt_1_cat_dom"/>
</dbReference>
<dbReference type="InterPro" id="IPR015803">
    <property type="entry name" value="Cys-tRNA-ligase"/>
</dbReference>
<dbReference type="Proteomes" id="UP000708208">
    <property type="component" value="Unassembled WGS sequence"/>
</dbReference>
<evidence type="ECO:0000256" key="3">
    <source>
        <dbReference type="ARBA" id="ARBA00022598"/>
    </source>
</evidence>
<dbReference type="HAMAP" id="MF_00041">
    <property type="entry name" value="Cys_tRNA_synth"/>
    <property type="match status" value="1"/>
</dbReference>
<dbReference type="InterPro" id="IPR001841">
    <property type="entry name" value="Znf_RING"/>
</dbReference>
<dbReference type="CDD" id="cd00672">
    <property type="entry name" value="CysRS_core"/>
    <property type="match status" value="1"/>
</dbReference>
<evidence type="ECO:0000256" key="5">
    <source>
        <dbReference type="ARBA" id="ARBA00022741"/>
    </source>
</evidence>
<dbReference type="OrthoDB" id="438179at2759"/>
<keyword evidence="5" id="KW-0547">Nucleotide-binding</keyword>
<organism evidence="14 15">
    <name type="scientific">Allacma fusca</name>
    <dbReference type="NCBI Taxonomy" id="39272"/>
    <lineage>
        <taxon>Eukaryota</taxon>
        <taxon>Metazoa</taxon>
        <taxon>Ecdysozoa</taxon>
        <taxon>Arthropoda</taxon>
        <taxon>Hexapoda</taxon>
        <taxon>Collembola</taxon>
        <taxon>Symphypleona</taxon>
        <taxon>Sminthuridae</taxon>
        <taxon>Allacma</taxon>
    </lineage>
</organism>
<evidence type="ECO:0000256" key="2">
    <source>
        <dbReference type="ARBA" id="ARBA00005594"/>
    </source>
</evidence>
<evidence type="ECO:0000313" key="15">
    <source>
        <dbReference type="Proteomes" id="UP000708208"/>
    </source>
</evidence>
<dbReference type="AlphaFoldDB" id="A0A8J2Q3C4"/>
<keyword evidence="8" id="KW-0067">ATP-binding</keyword>
<accession>A0A8J2Q3C4</accession>
<feature type="domain" description="RING-type" evidence="13">
    <location>
        <begin position="281"/>
        <end position="320"/>
    </location>
</feature>
<keyword evidence="7" id="KW-0862">Zinc</keyword>
<keyword evidence="3" id="KW-0436">Ligase</keyword>
<proteinExistence type="inferred from homology"/>
<keyword evidence="10" id="KW-0030">Aminoacyl-tRNA synthetase</keyword>
<evidence type="ECO:0000256" key="1">
    <source>
        <dbReference type="ARBA" id="ARBA00001947"/>
    </source>
</evidence>
<evidence type="ECO:0000256" key="10">
    <source>
        <dbReference type="ARBA" id="ARBA00023146"/>
    </source>
</evidence>
<reference evidence="14" key="1">
    <citation type="submission" date="2021-06" db="EMBL/GenBank/DDBJ databases">
        <authorList>
            <person name="Hodson N. C."/>
            <person name="Mongue J. A."/>
            <person name="Jaron S. K."/>
        </authorList>
    </citation>
    <scope>NUCLEOTIDE SEQUENCE</scope>
</reference>